<feature type="domain" description="Reverse transcriptase" evidence="2">
    <location>
        <begin position="674"/>
        <end position="788"/>
    </location>
</feature>
<dbReference type="InterPro" id="IPR002156">
    <property type="entry name" value="RNaseH_domain"/>
</dbReference>
<dbReference type="Proteomes" id="UP000596661">
    <property type="component" value="Unassembled WGS sequence"/>
</dbReference>
<dbReference type="Pfam" id="PF14111">
    <property type="entry name" value="DUF4283"/>
    <property type="match status" value="1"/>
</dbReference>
<evidence type="ECO:0000256" key="1">
    <source>
        <dbReference type="SAM" id="MobiDB-lite"/>
    </source>
</evidence>
<dbReference type="InterPro" id="IPR043502">
    <property type="entry name" value="DNA/RNA_pol_sf"/>
</dbReference>
<dbReference type="InterPro" id="IPR025558">
    <property type="entry name" value="DUF4283"/>
</dbReference>
<evidence type="ECO:0000259" key="4">
    <source>
        <dbReference type="Pfam" id="PF14111"/>
    </source>
</evidence>
<evidence type="ECO:0000259" key="2">
    <source>
        <dbReference type="Pfam" id="PF00078"/>
    </source>
</evidence>
<dbReference type="GO" id="GO:0004523">
    <property type="term" value="F:RNA-DNA hybrid ribonuclease activity"/>
    <property type="evidence" value="ECO:0007669"/>
    <property type="project" value="InterPro"/>
</dbReference>
<dbReference type="InterPro" id="IPR052343">
    <property type="entry name" value="Retrotransposon-Effector_Assoc"/>
</dbReference>
<dbReference type="SUPFAM" id="SSF56219">
    <property type="entry name" value="DNase I-like"/>
    <property type="match status" value="1"/>
</dbReference>
<dbReference type="EnsemblPlants" id="evm.model.ctgX78.5">
    <property type="protein sequence ID" value="cds.evm.model.ctgX78.5"/>
    <property type="gene ID" value="evm.TU.ctgX78.5"/>
</dbReference>
<dbReference type="Pfam" id="PF13456">
    <property type="entry name" value="RVT_3"/>
    <property type="match status" value="1"/>
</dbReference>
<dbReference type="Pfam" id="PF14392">
    <property type="entry name" value="zf-CCHC_4"/>
    <property type="match status" value="1"/>
</dbReference>
<dbReference type="InterPro" id="IPR036691">
    <property type="entry name" value="Endo/exonu/phosph_ase_sf"/>
</dbReference>
<dbReference type="Gramene" id="evm.model.ctgX78.5">
    <property type="protein sequence ID" value="cds.evm.model.ctgX78.5"/>
    <property type="gene ID" value="evm.TU.ctgX78.5"/>
</dbReference>
<accession>A0A803QSS3</accession>
<dbReference type="Pfam" id="PF00078">
    <property type="entry name" value="RVT_1"/>
    <property type="match status" value="1"/>
</dbReference>
<dbReference type="AlphaFoldDB" id="A0A803QSS3"/>
<protein>
    <recommendedName>
        <fullName evidence="8">Reverse transcriptase</fullName>
    </recommendedName>
</protein>
<dbReference type="InterPro" id="IPR000477">
    <property type="entry name" value="RT_dom"/>
</dbReference>
<dbReference type="InterPro" id="IPR025836">
    <property type="entry name" value="Zn_knuckle_CX2CX4HX4C"/>
</dbReference>
<feature type="region of interest" description="Disordered" evidence="1">
    <location>
        <begin position="237"/>
        <end position="256"/>
    </location>
</feature>
<dbReference type="CDD" id="cd01650">
    <property type="entry name" value="RT_nLTR_like"/>
    <property type="match status" value="1"/>
</dbReference>
<evidence type="ECO:0000259" key="5">
    <source>
        <dbReference type="Pfam" id="PF14392"/>
    </source>
</evidence>
<dbReference type="InterPro" id="IPR036397">
    <property type="entry name" value="RNaseH_sf"/>
</dbReference>
<evidence type="ECO:0008006" key="8">
    <source>
        <dbReference type="Google" id="ProtNLM"/>
    </source>
</evidence>
<dbReference type="InterPro" id="IPR012337">
    <property type="entry name" value="RNaseH-like_sf"/>
</dbReference>
<dbReference type="CDD" id="cd06222">
    <property type="entry name" value="RNase_H_like"/>
    <property type="match status" value="1"/>
</dbReference>
<dbReference type="SUPFAM" id="SSF53098">
    <property type="entry name" value="Ribonuclease H-like"/>
    <property type="match status" value="1"/>
</dbReference>
<name>A0A803QSS3_CANSA</name>
<proteinExistence type="predicted"/>
<keyword evidence="7" id="KW-1185">Reference proteome</keyword>
<dbReference type="Gene3D" id="3.60.10.10">
    <property type="entry name" value="Endonuclease/exonuclease/phosphatase"/>
    <property type="match status" value="1"/>
</dbReference>
<dbReference type="PANTHER" id="PTHR46890:SF48">
    <property type="entry name" value="RNA-DIRECTED DNA POLYMERASE"/>
    <property type="match status" value="1"/>
</dbReference>
<evidence type="ECO:0000259" key="3">
    <source>
        <dbReference type="Pfam" id="PF13456"/>
    </source>
</evidence>
<reference evidence="6" key="1">
    <citation type="submission" date="2021-03" db="UniProtKB">
        <authorList>
            <consortium name="EnsemblPlants"/>
        </authorList>
    </citation>
    <scope>IDENTIFICATION</scope>
</reference>
<feature type="domain" description="RNase H type-1" evidence="3">
    <location>
        <begin position="1120"/>
        <end position="1230"/>
    </location>
</feature>
<feature type="domain" description="Zinc knuckle CX2CX4HX4C" evidence="5">
    <location>
        <begin position="146"/>
        <end position="193"/>
    </location>
</feature>
<dbReference type="InterPro" id="IPR044730">
    <property type="entry name" value="RNase_H-like_dom_plant"/>
</dbReference>
<evidence type="ECO:0000313" key="6">
    <source>
        <dbReference type="EnsemblPlants" id="cds.evm.model.ctgX78.5"/>
    </source>
</evidence>
<dbReference type="Gene3D" id="3.30.420.10">
    <property type="entry name" value="Ribonuclease H-like superfamily/Ribonuclease H"/>
    <property type="match status" value="1"/>
</dbReference>
<organism evidence="6 7">
    <name type="scientific">Cannabis sativa</name>
    <name type="common">Hemp</name>
    <name type="synonym">Marijuana</name>
    <dbReference type="NCBI Taxonomy" id="3483"/>
    <lineage>
        <taxon>Eukaryota</taxon>
        <taxon>Viridiplantae</taxon>
        <taxon>Streptophyta</taxon>
        <taxon>Embryophyta</taxon>
        <taxon>Tracheophyta</taxon>
        <taxon>Spermatophyta</taxon>
        <taxon>Magnoliopsida</taxon>
        <taxon>eudicotyledons</taxon>
        <taxon>Gunneridae</taxon>
        <taxon>Pentapetalae</taxon>
        <taxon>rosids</taxon>
        <taxon>fabids</taxon>
        <taxon>Rosales</taxon>
        <taxon>Cannabaceae</taxon>
        <taxon>Cannabis</taxon>
    </lineage>
</organism>
<dbReference type="PANTHER" id="PTHR46890">
    <property type="entry name" value="NON-LTR RETROLELEMENT REVERSE TRANSCRIPTASE-LIKE PROTEIN-RELATED"/>
    <property type="match status" value="1"/>
</dbReference>
<dbReference type="SUPFAM" id="SSF56672">
    <property type="entry name" value="DNA/RNA polymerases"/>
    <property type="match status" value="1"/>
</dbReference>
<sequence>LFEIAIEEESEGGLDLEELGPREEEEFVYDWRLCLVGGFITAGAVDFLSMQQTPVALWKPGKGVYIKELDANRFLFQFFHKIDIKRVIEGSPWYFNRKALIISRMKNKSNPRCITLVGNYMGAFVESCPNNFMGIWRDYMRIRVTIDLSKPLKRQMRLRKLSEEWFWITFKYENVPTFCFICGMSGHSERFCAKLFNTSANEITKPYGEWMKAPLRRRKKLIGAQWLRTGFESMDASCNSNQKPDHPTQNRGSNGAVIEQNYQNNSKMAMDRGKNHMIDTHIDGGISQLNNSLQHVFDELANNQPITKKGKLIVESKKRRSNSELGQSVAMCIENEVGLVSDDEDVEKVEGLKFAIGFEGSFTVGSQGHGGGIAVLWRNKEEVEIKSYSTNYIDMIITTPEWPQFRLTGIYGEPNRSKRKLITDLANIINLPWCLIGDMNNVTCQSDKKGGRPYPNWLIDGFQNVFSRCNLIDMEMEGYKFTWERGKVKIEKCSEVLAEWGKEITGSFKTKISKCEKRIKLLKGMRDADSAKRYQEENERLAEIKRNNQINNLRDDLGSMVGWDNGLQDVMVGYFKQLFTSSTTNWNQVIDCIPTTITQSQNSEILAHVEEGEVKKALFQMHPNKSPGPDGMSPGFYQKYWDIVSYDVIQLVRDFFLRGDFPNHLPNTNIVLVPKKKQPTSMAEIRPISLCNVLYKVVSKVLANIIKAVLHQVISETQSAFIPNRLITDNIMVAFEIMHYMKRKMVGRNGVMALKFDMSKAYDRVEWGYLRAVLTKMGANEREATNVLSLLNVFEQASGQKINHDKSSIFFSRNTDVQTRDAICGDMGIHEVDKNGTYLGLPNIIGRKKSAIQGFLKEKVQKRIQSWDGKLLSKAGKEILLKTIAQALPNYAMSVFLLPIETSREIERAMCKYWWSSSCKKDKNIHWMSWDRMCKPKMKGGLGFCNLYDFNVSLFGKQGWRLLIQPQSLVSRLFKAKYFPNSSFLSAEIGGSPSFVWRSLMEAQQLVKQGAAIRVGSGATVSILNDPWLPDAADPYVHTFLKNGVECVDNRFLCSVGLSGSVVLSVTALNQWLYAQDKTFDPSLGLFFSEDGNEHWTLPNVNMIKINTDAAIFSSSNCYSYSCVARTHTSSLLEAKAKCVRGVVSPELAEAIGIHEALSWIKDKKWCRVEVESDCLVASQAIRSSSTIYSYFGRIITKCKRLLDELKDYLVSLKFVKRSTNNGAHYLARSTCFIADRSLSVSNAPSEFISVLMNDLIV</sequence>
<feature type="domain" description="DUF4283" evidence="4">
    <location>
        <begin position="30"/>
        <end position="111"/>
    </location>
</feature>
<evidence type="ECO:0000313" key="7">
    <source>
        <dbReference type="Proteomes" id="UP000596661"/>
    </source>
</evidence>
<dbReference type="GO" id="GO:0003676">
    <property type="term" value="F:nucleic acid binding"/>
    <property type="evidence" value="ECO:0007669"/>
    <property type="project" value="InterPro"/>
</dbReference>